<keyword evidence="1 6" id="KW-0547">Nucleotide-binding</keyword>
<evidence type="ECO:0000313" key="8">
    <source>
        <dbReference type="EMBL" id="GAA4466923.1"/>
    </source>
</evidence>
<dbReference type="PROSITE" id="PS51198">
    <property type="entry name" value="UVRD_HELICASE_ATP_BIND"/>
    <property type="match status" value="1"/>
</dbReference>
<organism evidence="8 9">
    <name type="scientific">Nemorincola caseinilytica</name>
    <dbReference type="NCBI Taxonomy" id="2054315"/>
    <lineage>
        <taxon>Bacteria</taxon>
        <taxon>Pseudomonadati</taxon>
        <taxon>Bacteroidota</taxon>
        <taxon>Chitinophagia</taxon>
        <taxon>Chitinophagales</taxon>
        <taxon>Chitinophagaceae</taxon>
        <taxon>Nemorincola</taxon>
    </lineage>
</organism>
<accession>A0ABP8NJW5</accession>
<feature type="domain" description="UvrD-like helicase ATP-binding" evidence="7">
    <location>
        <begin position="10"/>
        <end position="306"/>
    </location>
</feature>
<dbReference type="Proteomes" id="UP001500067">
    <property type="component" value="Unassembled WGS sequence"/>
</dbReference>
<evidence type="ECO:0000256" key="1">
    <source>
        <dbReference type="ARBA" id="ARBA00022741"/>
    </source>
</evidence>
<name>A0ABP8NJW5_9BACT</name>
<evidence type="ECO:0000313" key="9">
    <source>
        <dbReference type="Proteomes" id="UP001500067"/>
    </source>
</evidence>
<dbReference type="SUPFAM" id="SSF52540">
    <property type="entry name" value="P-loop containing nucleoside triphosphate hydrolases"/>
    <property type="match status" value="1"/>
</dbReference>
<evidence type="ECO:0000256" key="4">
    <source>
        <dbReference type="ARBA" id="ARBA00022840"/>
    </source>
</evidence>
<sequence>MAENILLPAGAHFDDERRNFIRNLVTSDLQAVPGSGKTTVLLAKLLILDKRMPFENGKGLVVISHTNIAVDEIKNRLKRHCTKIFNYPNFIGTIQSFVDEFLAIPYYVRMYGHKPIRIDNEIYDEKASRFALPLGTRNWLDRQHNGDEIKRELRFTENDELVKGLFGRPDDFPVGNATPTYANLRSMKSNLFSRGYLHFDDAYYLAKKYLREFPQIVTLLKNRFKFVFVDEMQDMEAHQFELLERVFYSDNNQPIYQRIGDVNQSIYSGSGRGAVDWVARENSLTIRGSHRLSPQVANIVRPFGVHTDTEIVGHFNSVLPPHLLVFDANRQDSVLPTFGRLVRQYQDDETLPSRFTHPIKAIAWVAKPAEGGNLFFATLLSTIQQRIESW</sequence>
<comment type="caution">
    <text evidence="8">The sequence shown here is derived from an EMBL/GenBank/DDBJ whole genome shotgun (WGS) entry which is preliminary data.</text>
</comment>
<keyword evidence="4 6" id="KW-0067">ATP-binding</keyword>
<dbReference type="EMBL" id="BAABFA010000014">
    <property type="protein sequence ID" value="GAA4466923.1"/>
    <property type="molecule type" value="Genomic_DNA"/>
</dbReference>
<dbReference type="InterPro" id="IPR014016">
    <property type="entry name" value="UvrD-like_ATP-bd"/>
</dbReference>
<dbReference type="Pfam" id="PF00580">
    <property type="entry name" value="UvrD-helicase"/>
    <property type="match status" value="1"/>
</dbReference>
<dbReference type="PANTHER" id="PTHR11070">
    <property type="entry name" value="UVRD / RECB / PCRA DNA HELICASE FAMILY MEMBER"/>
    <property type="match status" value="1"/>
</dbReference>
<protein>
    <recommendedName>
        <fullName evidence="5">DNA 3'-5' helicase II</fullName>
    </recommendedName>
</protein>
<reference evidence="9" key="1">
    <citation type="journal article" date="2019" name="Int. J. Syst. Evol. Microbiol.">
        <title>The Global Catalogue of Microorganisms (GCM) 10K type strain sequencing project: providing services to taxonomists for standard genome sequencing and annotation.</title>
        <authorList>
            <consortium name="The Broad Institute Genomics Platform"/>
            <consortium name="The Broad Institute Genome Sequencing Center for Infectious Disease"/>
            <person name="Wu L."/>
            <person name="Ma J."/>
        </authorList>
    </citation>
    <scope>NUCLEOTIDE SEQUENCE [LARGE SCALE GENOMIC DNA]</scope>
    <source>
        <strain evidence="9">JCM 32105</strain>
    </source>
</reference>
<feature type="binding site" evidence="6">
    <location>
        <begin position="31"/>
        <end position="38"/>
    </location>
    <ligand>
        <name>ATP</name>
        <dbReference type="ChEBI" id="CHEBI:30616"/>
    </ligand>
</feature>
<proteinExistence type="predicted"/>
<evidence type="ECO:0000259" key="7">
    <source>
        <dbReference type="PROSITE" id="PS51198"/>
    </source>
</evidence>
<keyword evidence="2 6" id="KW-0378">Hydrolase</keyword>
<dbReference type="PANTHER" id="PTHR11070:SF2">
    <property type="entry name" value="ATP-DEPENDENT DNA HELICASE SRS2"/>
    <property type="match status" value="1"/>
</dbReference>
<keyword evidence="3 6" id="KW-0347">Helicase</keyword>
<dbReference type="Gene3D" id="3.40.50.300">
    <property type="entry name" value="P-loop containing nucleotide triphosphate hydrolases"/>
    <property type="match status" value="1"/>
</dbReference>
<gene>
    <name evidence="8" type="ORF">GCM10023093_21840</name>
</gene>
<evidence type="ECO:0000256" key="6">
    <source>
        <dbReference type="PROSITE-ProRule" id="PRU00560"/>
    </source>
</evidence>
<evidence type="ECO:0000256" key="3">
    <source>
        <dbReference type="ARBA" id="ARBA00022806"/>
    </source>
</evidence>
<evidence type="ECO:0000256" key="5">
    <source>
        <dbReference type="ARBA" id="ARBA00034923"/>
    </source>
</evidence>
<dbReference type="InterPro" id="IPR000212">
    <property type="entry name" value="DNA_helicase_UvrD/REP"/>
</dbReference>
<evidence type="ECO:0000256" key="2">
    <source>
        <dbReference type="ARBA" id="ARBA00022801"/>
    </source>
</evidence>
<keyword evidence="9" id="KW-1185">Reference proteome</keyword>
<dbReference type="InterPro" id="IPR027417">
    <property type="entry name" value="P-loop_NTPase"/>
</dbReference>